<dbReference type="AlphaFoldDB" id="A0A142ISV5"/>
<protein>
    <submittedName>
        <fullName evidence="5">Dehydrogenase</fullName>
    </submittedName>
</protein>
<name>A0A142ISV5_AQUAC</name>
<evidence type="ECO:0000313" key="9">
    <source>
        <dbReference type="Proteomes" id="UP001158730"/>
    </source>
</evidence>
<dbReference type="EMBL" id="BPMT01000029">
    <property type="protein sequence ID" value="GIZ95100.1"/>
    <property type="molecule type" value="Genomic_DNA"/>
</dbReference>
<evidence type="ECO:0000313" key="4">
    <source>
        <dbReference type="EMBL" id="MDH0140711.1"/>
    </source>
</evidence>
<proteinExistence type="predicted"/>
<dbReference type="EMBL" id="FTMP01000009">
    <property type="protein sequence ID" value="SIQ86323.1"/>
    <property type="molecule type" value="Genomic_DNA"/>
</dbReference>
<dbReference type="Proteomes" id="UP000887228">
    <property type="component" value="Unassembled WGS sequence"/>
</dbReference>
<dbReference type="EMBL" id="BPMS01000031">
    <property type="protein sequence ID" value="GIZ90694.1"/>
    <property type="molecule type" value="Genomic_DNA"/>
</dbReference>
<evidence type="ECO:0000313" key="7">
    <source>
        <dbReference type="Proteomes" id="UP000185841"/>
    </source>
</evidence>
<accession>A0A142ISV5</accession>
<dbReference type="Proteomes" id="UP000185841">
    <property type="component" value="Unassembled WGS sequence"/>
</dbReference>
<dbReference type="GeneID" id="42930872"/>
<organism evidence="5 9">
    <name type="scientific">Aquipseudomonas alcaligenes</name>
    <name type="common">Pseudomonas alcaligenes</name>
    <dbReference type="NCBI Taxonomy" id="43263"/>
    <lineage>
        <taxon>Bacteria</taxon>
        <taxon>Pseudomonadati</taxon>
        <taxon>Pseudomonadota</taxon>
        <taxon>Gammaproteobacteria</taxon>
        <taxon>Pseudomonadales</taxon>
        <taxon>Pseudomonadaceae</taxon>
        <taxon>Aquipseudomonas</taxon>
    </lineage>
</organism>
<sequence length="136" mass="15878">MATHYLDHHLALLAHLRGILVALGEAEQVEDDSHALFLERFDELVAQLPSDPESSQYLGQDIISQVFHRYPQIAHLVPRDLLWFFGGDCLHFMPDEEIALYQRLDERRFEAEENDEPFDWNREKQLLALPDDSAQH</sequence>
<evidence type="ECO:0000313" key="5">
    <source>
        <dbReference type="EMBL" id="MDH1055246.1"/>
    </source>
</evidence>
<dbReference type="InterPro" id="IPR048156">
    <property type="entry name" value="PA2817-like"/>
</dbReference>
<evidence type="ECO:0000313" key="8">
    <source>
        <dbReference type="Proteomes" id="UP000887228"/>
    </source>
</evidence>
<reference evidence="2 8" key="2">
    <citation type="submission" date="2021-07" db="EMBL/GenBank/DDBJ databases">
        <title>Whole genome sequencing of carbapenem-resistant Pseudomonas spp. isolated in Japan.</title>
        <authorList>
            <person name="Suzuki M."/>
            <person name="Maehana S."/>
            <person name="Kitasato H."/>
        </authorList>
    </citation>
    <scope>NUCLEOTIDE SEQUENCE</scope>
    <source>
        <strain evidence="2">KAM435</strain>
        <strain evidence="3 8">KAM436</strain>
    </source>
</reference>
<evidence type="ECO:0000313" key="3">
    <source>
        <dbReference type="EMBL" id="GIZ95100.1"/>
    </source>
</evidence>
<dbReference type="EMBL" id="JAOBYN010000008">
    <property type="protein sequence ID" value="MDH1055246.1"/>
    <property type="molecule type" value="Genomic_DNA"/>
</dbReference>
<evidence type="ECO:0000313" key="6">
    <source>
        <dbReference type="EMBL" id="SIQ86323.1"/>
    </source>
</evidence>
<feature type="region of interest" description="Disordered" evidence="1">
    <location>
        <begin position="112"/>
        <end position="136"/>
    </location>
</feature>
<dbReference type="KEGG" id="palc:A0T30_13820"/>
<evidence type="ECO:0000256" key="1">
    <source>
        <dbReference type="SAM" id="MobiDB-lite"/>
    </source>
</evidence>
<reference evidence="5" key="3">
    <citation type="submission" date="2022-09" db="EMBL/GenBank/DDBJ databases">
        <title>Intensive care unit water sources are persistently colonized with multi-drug resistant bacteria and are the site of extensive horizontal gene transfer of antibiotic resistance genes.</title>
        <authorList>
            <person name="Diorio-Toth L."/>
        </authorList>
    </citation>
    <scope>NUCLEOTIDE SEQUENCE</scope>
    <source>
        <strain evidence="5">GD03990</strain>
        <strain evidence="4">GD04146</strain>
    </source>
</reference>
<dbReference type="Proteomes" id="UP000887212">
    <property type="component" value="Unassembled WGS sequence"/>
</dbReference>
<reference evidence="6 7" key="1">
    <citation type="submission" date="2017-01" db="EMBL/GenBank/DDBJ databases">
        <authorList>
            <person name="Mah S.A."/>
            <person name="Swanson W.J."/>
            <person name="Moy G.W."/>
            <person name="Vacquier V.D."/>
        </authorList>
    </citation>
    <scope>NUCLEOTIDE SEQUENCE [LARGE SCALE GENOMIC DNA]</scope>
    <source>
        <strain evidence="6 7">RU36E</strain>
    </source>
</reference>
<dbReference type="RefSeq" id="WP_021701602.1">
    <property type="nucleotide sequence ID" value="NZ_AP024354.1"/>
</dbReference>
<gene>
    <name evidence="2" type="ORF">KAM435_40210</name>
    <name evidence="3" type="ORF">KAM436_40680</name>
    <name evidence="5" type="ORF">N5C05_10800</name>
    <name evidence="4" type="ORF">N7380_00115</name>
    <name evidence="6" type="ORF">SAMN05878282_10953</name>
</gene>
<dbReference type="Proteomes" id="UP001158730">
    <property type="component" value="Unassembled WGS sequence"/>
</dbReference>
<dbReference type="EMBL" id="JAODZF010000001">
    <property type="protein sequence ID" value="MDH0140711.1"/>
    <property type="molecule type" value="Genomic_DNA"/>
</dbReference>
<dbReference type="NCBIfam" id="NF041512">
    <property type="entry name" value="PA2817_fam"/>
    <property type="match status" value="1"/>
</dbReference>
<evidence type="ECO:0000313" key="2">
    <source>
        <dbReference type="EMBL" id="GIZ90694.1"/>
    </source>
</evidence>
<dbReference type="Proteomes" id="UP001158058">
    <property type="component" value="Unassembled WGS sequence"/>
</dbReference>